<feature type="chain" id="PRO_5020501142" description="Lipoprotein" evidence="1">
    <location>
        <begin position="39"/>
        <end position="217"/>
    </location>
</feature>
<protein>
    <recommendedName>
        <fullName evidence="4">Lipoprotein</fullName>
    </recommendedName>
</protein>
<name>A0A4R2M9X2_RUBGE</name>
<evidence type="ECO:0000256" key="1">
    <source>
        <dbReference type="SAM" id="SignalP"/>
    </source>
</evidence>
<dbReference type="AlphaFoldDB" id="A0A4R2M9X2"/>
<feature type="signal peptide" evidence="1">
    <location>
        <begin position="1"/>
        <end position="38"/>
    </location>
</feature>
<reference evidence="2 3" key="1">
    <citation type="submission" date="2019-03" db="EMBL/GenBank/DDBJ databases">
        <title>Genomic Encyclopedia of Type Strains, Phase IV (KMG-IV): sequencing the most valuable type-strain genomes for metagenomic binning, comparative biology and taxonomic classification.</title>
        <authorList>
            <person name="Goeker M."/>
        </authorList>
    </citation>
    <scope>NUCLEOTIDE SEQUENCE [LARGE SCALE GENOMIC DNA]</scope>
    <source>
        <strain evidence="2 3">DSM 1709</strain>
    </source>
</reference>
<keyword evidence="1" id="KW-0732">Signal</keyword>
<gene>
    <name evidence="2" type="ORF">EV684_11578</name>
</gene>
<proteinExistence type="predicted"/>
<dbReference type="Proteomes" id="UP000295106">
    <property type="component" value="Unassembled WGS sequence"/>
</dbReference>
<dbReference type="GeneID" id="99685289"/>
<dbReference type="EMBL" id="SLXD01000015">
    <property type="protein sequence ID" value="TCO99285.1"/>
    <property type="molecule type" value="Genomic_DNA"/>
</dbReference>
<evidence type="ECO:0000313" key="3">
    <source>
        <dbReference type="Proteomes" id="UP000295106"/>
    </source>
</evidence>
<dbReference type="PROSITE" id="PS51257">
    <property type="entry name" value="PROKAR_LIPOPROTEIN"/>
    <property type="match status" value="1"/>
</dbReference>
<accession>A0A4R2M9X2</accession>
<comment type="caution">
    <text evidence="2">The sequence shown here is derived from an EMBL/GenBank/DDBJ whole genome shotgun (WGS) entry which is preliminary data.</text>
</comment>
<evidence type="ECO:0008006" key="4">
    <source>
        <dbReference type="Google" id="ProtNLM"/>
    </source>
</evidence>
<evidence type="ECO:0000313" key="2">
    <source>
        <dbReference type="EMBL" id="TCO99285.1"/>
    </source>
</evidence>
<organism evidence="2 3">
    <name type="scientific">Rubrivivax gelatinosus</name>
    <name type="common">Rhodocyclus gelatinosus</name>
    <name type="synonym">Rhodopseudomonas gelatinosa</name>
    <dbReference type="NCBI Taxonomy" id="28068"/>
    <lineage>
        <taxon>Bacteria</taxon>
        <taxon>Pseudomonadati</taxon>
        <taxon>Pseudomonadota</taxon>
        <taxon>Betaproteobacteria</taxon>
        <taxon>Burkholderiales</taxon>
        <taxon>Sphaerotilaceae</taxon>
        <taxon>Rubrivivax</taxon>
    </lineage>
</organism>
<sequence>MSRPLVMPAPFLPISLRLLPIAALLAAGCASSPPGVDAQWRAPDAGPALGGGARVLVACEAAETALVRLCVERLAAELTARGARAVPAPDAPPPPAGGPRDDARYVVLARQAGAQAVWVGSVSAAPAEPRAGGMSIGLGGFHIGGGGSGVGVGVTLPVGAAGGAAVRYAAEARVTEVAGGRLQWTARAASGATGDAGAQLDALARRLVDAAAGAGLF</sequence>
<dbReference type="RefSeq" id="WP_132649251.1">
    <property type="nucleotide sequence ID" value="NZ_CP181386.1"/>
</dbReference>